<dbReference type="AlphaFoldDB" id="A0A9P1H621"/>
<dbReference type="Proteomes" id="UP000838763">
    <property type="component" value="Unassembled WGS sequence"/>
</dbReference>
<dbReference type="InterPro" id="IPR008426">
    <property type="entry name" value="CENP-H_C"/>
</dbReference>
<evidence type="ECO:0000313" key="10">
    <source>
        <dbReference type="Proteomes" id="UP000838763"/>
    </source>
</evidence>
<dbReference type="PANTHER" id="PTHR48122">
    <property type="entry name" value="CENTROMERE PROTEIN H"/>
    <property type="match status" value="1"/>
</dbReference>
<evidence type="ECO:0000256" key="7">
    <source>
        <dbReference type="ARBA" id="ARBA00025735"/>
    </source>
</evidence>
<gene>
    <name evidence="9" type="ORF">PPNO1_LOCUS6342</name>
</gene>
<comment type="similarity">
    <text evidence="7">Belongs to the CENP-H/MCM16 family.</text>
</comment>
<evidence type="ECO:0000259" key="8">
    <source>
        <dbReference type="Pfam" id="PF05837"/>
    </source>
</evidence>
<accession>A0A9P1H621</accession>
<dbReference type="GO" id="GO:0005634">
    <property type="term" value="C:nucleus"/>
    <property type="evidence" value="ECO:0007669"/>
    <property type="project" value="UniProtKB-SubCell"/>
</dbReference>
<comment type="caution">
    <text evidence="9">The sequence shown here is derived from an EMBL/GenBank/DDBJ whole genome shotgun (WGS) entry which is preliminary data.</text>
</comment>
<dbReference type="GO" id="GO:0051382">
    <property type="term" value="P:kinetochore assembly"/>
    <property type="evidence" value="ECO:0007669"/>
    <property type="project" value="InterPro"/>
</dbReference>
<evidence type="ECO:0000256" key="1">
    <source>
        <dbReference type="ARBA" id="ARBA00004123"/>
    </source>
</evidence>
<name>A0A9P1H621_9PEZI</name>
<dbReference type="EMBL" id="CALLCH030000015">
    <property type="protein sequence ID" value="CAI4216693.1"/>
    <property type="molecule type" value="Genomic_DNA"/>
</dbReference>
<keyword evidence="6" id="KW-0137">Centromere</keyword>
<dbReference type="GO" id="GO:0000776">
    <property type="term" value="C:kinetochore"/>
    <property type="evidence" value="ECO:0007669"/>
    <property type="project" value="UniProtKB-KW"/>
</dbReference>
<keyword evidence="3" id="KW-0158">Chromosome</keyword>
<dbReference type="Pfam" id="PF05837">
    <property type="entry name" value="CENP-H"/>
    <property type="match status" value="2"/>
</dbReference>
<keyword evidence="10" id="KW-1185">Reference proteome</keyword>
<sequence>MKISFCRGTVRLERRMSAIPVVEEHGPWAQTVTPLSKTEEEVLRLYDRLQELKLEMALLQSHQAYQQAQNELLQARSSYSLGRTIVDNLLTVTPILKSDIGAFELAESAERRKFGETTDVENEELERLKQEVKDSRQRWKVIKGTVSAVIAGSGIDWVNDPELLDMVLDDVQKS</sequence>
<dbReference type="GO" id="GO:0043515">
    <property type="term" value="F:kinetochore binding"/>
    <property type="evidence" value="ECO:0007669"/>
    <property type="project" value="TreeGrafter"/>
</dbReference>
<evidence type="ECO:0000256" key="5">
    <source>
        <dbReference type="ARBA" id="ARBA00023242"/>
    </source>
</evidence>
<organism evidence="9 10">
    <name type="scientific">Parascedosporium putredinis</name>
    <dbReference type="NCBI Taxonomy" id="1442378"/>
    <lineage>
        <taxon>Eukaryota</taxon>
        <taxon>Fungi</taxon>
        <taxon>Dikarya</taxon>
        <taxon>Ascomycota</taxon>
        <taxon>Pezizomycotina</taxon>
        <taxon>Sordariomycetes</taxon>
        <taxon>Hypocreomycetidae</taxon>
        <taxon>Microascales</taxon>
        <taxon>Microascaceae</taxon>
        <taxon>Parascedosporium</taxon>
    </lineage>
</organism>
<evidence type="ECO:0000256" key="3">
    <source>
        <dbReference type="ARBA" id="ARBA00022454"/>
    </source>
</evidence>
<evidence type="ECO:0000313" key="9">
    <source>
        <dbReference type="EMBL" id="CAI4216693.1"/>
    </source>
</evidence>
<proteinExistence type="inferred from homology"/>
<keyword evidence="4" id="KW-0995">Kinetochore</keyword>
<feature type="domain" description="Centromere protein H C-terminal" evidence="8">
    <location>
        <begin position="40"/>
        <end position="98"/>
    </location>
</feature>
<evidence type="ECO:0000256" key="4">
    <source>
        <dbReference type="ARBA" id="ARBA00022838"/>
    </source>
</evidence>
<dbReference type="OrthoDB" id="2274804at2759"/>
<dbReference type="PANTHER" id="PTHR48122:SF1">
    <property type="entry name" value="CENTROMERE PROTEIN H"/>
    <property type="match status" value="1"/>
</dbReference>
<dbReference type="GO" id="GO:0007059">
    <property type="term" value="P:chromosome segregation"/>
    <property type="evidence" value="ECO:0007669"/>
    <property type="project" value="TreeGrafter"/>
</dbReference>
<protein>
    <recommendedName>
        <fullName evidence="8">Centromere protein H C-terminal domain-containing protein</fullName>
    </recommendedName>
</protein>
<keyword evidence="5" id="KW-0539">Nucleus</keyword>
<evidence type="ECO:0000256" key="2">
    <source>
        <dbReference type="ARBA" id="ARBA00004629"/>
    </source>
</evidence>
<comment type="subcellular location">
    <subcellularLocation>
        <location evidence="2">Chromosome</location>
        <location evidence="2">Centromere</location>
        <location evidence="2">Kinetochore</location>
    </subcellularLocation>
    <subcellularLocation>
        <location evidence="1">Nucleus</location>
    </subcellularLocation>
</comment>
<evidence type="ECO:0000256" key="6">
    <source>
        <dbReference type="ARBA" id="ARBA00023328"/>
    </source>
</evidence>
<reference evidence="9" key="1">
    <citation type="submission" date="2022-11" db="EMBL/GenBank/DDBJ databases">
        <authorList>
            <person name="Scott C."/>
            <person name="Bruce N."/>
        </authorList>
    </citation>
    <scope>NUCLEOTIDE SEQUENCE</scope>
</reference>
<dbReference type="InterPro" id="IPR040034">
    <property type="entry name" value="CENP-H"/>
</dbReference>
<dbReference type="GO" id="GO:0007052">
    <property type="term" value="P:mitotic spindle organization"/>
    <property type="evidence" value="ECO:0007669"/>
    <property type="project" value="TreeGrafter"/>
</dbReference>
<feature type="domain" description="Centromere protein H C-terminal" evidence="8">
    <location>
        <begin position="103"/>
        <end position="170"/>
    </location>
</feature>